<dbReference type="Pfam" id="PF01594">
    <property type="entry name" value="AI-2E_transport"/>
    <property type="match status" value="1"/>
</dbReference>
<evidence type="ECO:0000256" key="1">
    <source>
        <dbReference type="ARBA" id="ARBA00004141"/>
    </source>
</evidence>
<comment type="caution">
    <text evidence="7">The sequence shown here is derived from an EMBL/GenBank/DDBJ whole genome shotgun (WGS) entry which is preliminary data.</text>
</comment>
<evidence type="ECO:0000256" key="5">
    <source>
        <dbReference type="ARBA" id="ARBA00023136"/>
    </source>
</evidence>
<feature type="transmembrane region" description="Helical" evidence="6">
    <location>
        <begin position="6"/>
        <end position="35"/>
    </location>
</feature>
<keyword evidence="8" id="KW-1185">Reference proteome</keyword>
<sequence>MNLGQWIGLIALVISLYILWQIKEVLLLMFAAIVLATTLNRLAKRLQRMGMARGLAVILSVGIFLAVVVGFFWLIVPPFTQQFQELTYRVPQGFQRFNTWLDQAETRIPTQLTPYIPDVNSLIQQAQPLINRALGSSFTFVSGTLEVVLKILLVLVLTGMFLADPAAYRKVFIRLFPSFYRRRVDGILDKCEASLEGWVVGALIAMSVVGLLSVTGLSILGVKAALALGVLAGFLNLIPNLGPTMSVIPAMAIALLDAPWKSLAVLVLYFFIQQTESNFITPIVMARQVSLLPAVTLISQLFFVTFFGFLGLFLALPLTVVAKIWVQEVLIKDVLDQWGNKSNRETELVLVSDQRSLDANQTIETHPSENPHQEDK</sequence>
<dbReference type="Proteomes" id="UP000031549">
    <property type="component" value="Unassembled WGS sequence"/>
</dbReference>
<feature type="transmembrane region" description="Helical" evidence="6">
    <location>
        <begin position="292"/>
        <end position="316"/>
    </location>
</feature>
<dbReference type="EMBL" id="JTCM02000112">
    <property type="protein sequence ID" value="NEU76456.1"/>
    <property type="molecule type" value="Genomic_DNA"/>
</dbReference>
<protein>
    <submittedName>
        <fullName evidence="7">AI-2E family transporter</fullName>
    </submittedName>
</protein>
<dbReference type="InterPro" id="IPR002549">
    <property type="entry name" value="AI-2E-like"/>
</dbReference>
<feature type="transmembrane region" description="Helical" evidence="6">
    <location>
        <begin position="55"/>
        <end position="76"/>
    </location>
</feature>
<comment type="similarity">
    <text evidence="2">Belongs to the autoinducer-2 exporter (AI-2E) (TC 2.A.86) family.</text>
</comment>
<dbReference type="GO" id="GO:0016020">
    <property type="term" value="C:membrane"/>
    <property type="evidence" value="ECO:0007669"/>
    <property type="project" value="UniProtKB-SubCell"/>
</dbReference>
<accession>A0A846HGI8</accession>
<evidence type="ECO:0000256" key="6">
    <source>
        <dbReference type="SAM" id="Phobius"/>
    </source>
</evidence>
<reference evidence="7 8" key="1">
    <citation type="journal article" date="2015" name="Genome Announc.">
        <title>Draft Genome Sequence of Cyanobacterium Hassallia byssoidea Strain VB512170, Isolated from Monuments in India.</title>
        <authorList>
            <person name="Singh D."/>
            <person name="Chandrababunaidu M.M."/>
            <person name="Panda A."/>
            <person name="Sen D."/>
            <person name="Bhattacharyya S."/>
            <person name="Adhikary S.P."/>
            <person name="Tripathy S."/>
        </authorList>
    </citation>
    <scope>NUCLEOTIDE SEQUENCE [LARGE SCALE GENOMIC DNA]</scope>
    <source>
        <strain evidence="7 8">VB512170</strain>
    </source>
</reference>
<organism evidence="7 8">
    <name type="scientific">Hassallia byssoidea VB512170</name>
    <dbReference type="NCBI Taxonomy" id="1304833"/>
    <lineage>
        <taxon>Bacteria</taxon>
        <taxon>Bacillati</taxon>
        <taxon>Cyanobacteriota</taxon>
        <taxon>Cyanophyceae</taxon>
        <taxon>Nostocales</taxon>
        <taxon>Tolypothrichaceae</taxon>
        <taxon>Hassallia</taxon>
    </lineage>
</organism>
<dbReference type="PANTHER" id="PTHR21716">
    <property type="entry name" value="TRANSMEMBRANE PROTEIN"/>
    <property type="match status" value="1"/>
</dbReference>
<dbReference type="PANTHER" id="PTHR21716:SF62">
    <property type="entry name" value="TRANSPORT PROTEIN YDBI-RELATED"/>
    <property type="match status" value="1"/>
</dbReference>
<evidence type="ECO:0000313" key="7">
    <source>
        <dbReference type="EMBL" id="NEU76456.1"/>
    </source>
</evidence>
<feature type="transmembrane region" description="Helical" evidence="6">
    <location>
        <begin position="147"/>
        <end position="172"/>
    </location>
</feature>
<dbReference type="RefSeq" id="WP_039741400.1">
    <property type="nucleotide sequence ID" value="NZ_JTCM02000112.1"/>
</dbReference>
<comment type="subcellular location">
    <subcellularLocation>
        <location evidence="1">Membrane</location>
        <topology evidence="1">Multi-pass membrane protein</topology>
    </subcellularLocation>
</comment>
<dbReference type="GO" id="GO:0055085">
    <property type="term" value="P:transmembrane transport"/>
    <property type="evidence" value="ECO:0007669"/>
    <property type="project" value="TreeGrafter"/>
</dbReference>
<evidence type="ECO:0000313" key="8">
    <source>
        <dbReference type="Proteomes" id="UP000031549"/>
    </source>
</evidence>
<evidence type="ECO:0000256" key="4">
    <source>
        <dbReference type="ARBA" id="ARBA00022989"/>
    </source>
</evidence>
<dbReference type="AlphaFoldDB" id="A0A846HGI8"/>
<feature type="transmembrane region" description="Helical" evidence="6">
    <location>
        <begin position="193"/>
        <end position="214"/>
    </location>
</feature>
<keyword evidence="3 6" id="KW-0812">Transmembrane</keyword>
<gene>
    <name evidence="7" type="ORF">PI95_029065</name>
</gene>
<evidence type="ECO:0000256" key="2">
    <source>
        <dbReference type="ARBA" id="ARBA00009773"/>
    </source>
</evidence>
<keyword evidence="5 6" id="KW-0472">Membrane</keyword>
<evidence type="ECO:0000256" key="3">
    <source>
        <dbReference type="ARBA" id="ARBA00022692"/>
    </source>
</evidence>
<proteinExistence type="inferred from homology"/>
<keyword evidence="4 6" id="KW-1133">Transmembrane helix</keyword>
<name>A0A846HGI8_9CYAN</name>